<dbReference type="InParanoid" id="A0A1X7VGA9"/>
<evidence type="ECO:0000313" key="1">
    <source>
        <dbReference type="EnsemblMetazoa" id="Aqu2.1.39330_001"/>
    </source>
</evidence>
<protein>
    <submittedName>
        <fullName evidence="1">Uncharacterized protein</fullName>
    </submittedName>
</protein>
<dbReference type="PANTHER" id="PTHR34605:SF3">
    <property type="entry name" value="P CELL-TYPE AGGLUTINATION PROTEIN MAP4-LIKE-RELATED"/>
    <property type="match status" value="1"/>
</dbReference>
<dbReference type="OrthoDB" id="10068687at2759"/>
<dbReference type="EnsemblMetazoa" id="Aqu2.1.39330_001">
    <property type="protein sequence ID" value="Aqu2.1.39330_001"/>
    <property type="gene ID" value="Aqu2.1.39330"/>
</dbReference>
<name>A0A1X7VGA9_AMPQE</name>
<sequence>MPRLKRIIKGQRRIRGQQGKVPRQKRPITPAILRQMRAYWVGIGSDYKCTMLWAIAVTCFFGFMRAEELVVSNAKNFDPKKHLTFDSVAADSRAEPTLIQVSLHTSKTDPYGRGMNVVVWGEQGMTCAQSRQCLTN</sequence>
<dbReference type="InterPro" id="IPR052925">
    <property type="entry name" value="Phage_Integrase-like_Recomb"/>
</dbReference>
<accession>A0A1X7VGA9</accession>
<organism evidence="1">
    <name type="scientific">Amphimedon queenslandica</name>
    <name type="common">Sponge</name>
    <dbReference type="NCBI Taxonomy" id="400682"/>
    <lineage>
        <taxon>Eukaryota</taxon>
        <taxon>Metazoa</taxon>
        <taxon>Porifera</taxon>
        <taxon>Demospongiae</taxon>
        <taxon>Heteroscleromorpha</taxon>
        <taxon>Haplosclerida</taxon>
        <taxon>Niphatidae</taxon>
        <taxon>Amphimedon</taxon>
    </lineage>
</organism>
<dbReference type="AlphaFoldDB" id="A0A1X7VGA9"/>
<proteinExistence type="predicted"/>
<dbReference type="PANTHER" id="PTHR34605">
    <property type="entry name" value="PHAGE_INTEGRASE DOMAIN-CONTAINING PROTEIN"/>
    <property type="match status" value="1"/>
</dbReference>
<reference evidence="1" key="1">
    <citation type="submission" date="2017-05" db="UniProtKB">
        <authorList>
            <consortium name="EnsemblMetazoa"/>
        </authorList>
    </citation>
    <scope>IDENTIFICATION</scope>
</reference>